<gene>
    <name evidence="2" type="ORF">E6O75_ATG11655</name>
</gene>
<dbReference type="STRING" id="86259.A0A4Z1P7M4"/>
<dbReference type="Proteomes" id="UP000298493">
    <property type="component" value="Unassembled WGS sequence"/>
</dbReference>
<feature type="domain" description="JmjC" evidence="1">
    <location>
        <begin position="319"/>
        <end position="478"/>
    </location>
</feature>
<name>A0A4Z1P7M4_9PEZI</name>
<dbReference type="Gene3D" id="2.60.120.650">
    <property type="entry name" value="Cupin"/>
    <property type="match status" value="1"/>
</dbReference>
<dbReference type="PANTHER" id="PTHR12461:SF101">
    <property type="entry name" value="TRNA WYBUTOSINE-SYNTHESIZING PROTEIN 4"/>
    <property type="match status" value="1"/>
</dbReference>
<dbReference type="SMART" id="SM00558">
    <property type="entry name" value="JmjC"/>
    <property type="match status" value="1"/>
</dbReference>
<protein>
    <submittedName>
        <fullName evidence="2">Jumonji domain-containing 5</fullName>
    </submittedName>
</protein>
<dbReference type="Pfam" id="PF13621">
    <property type="entry name" value="Cupin_8"/>
    <property type="match status" value="1"/>
</dbReference>
<evidence type="ECO:0000313" key="2">
    <source>
        <dbReference type="EMBL" id="TID16537.1"/>
    </source>
</evidence>
<keyword evidence="3" id="KW-1185">Reference proteome</keyword>
<accession>A0A4Z1P7M4</accession>
<reference evidence="2 3" key="1">
    <citation type="submission" date="2019-04" db="EMBL/GenBank/DDBJ databases">
        <title>High contiguity whole genome sequence and gene annotation resource for two Venturia nashicola isolates.</title>
        <authorList>
            <person name="Prokchorchik M."/>
            <person name="Won K."/>
            <person name="Lee Y."/>
            <person name="Choi E.D."/>
            <person name="Segonzac C."/>
            <person name="Sohn K.H."/>
        </authorList>
    </citation>
    <scope>NUCLEOTIDE SEQUENCE [LARGE SCALE GENOMIC DNA]</scope>
    <source>
        <strain evidence="2 3">PRI2</strain>
    </source>
</reference>
<dbReference type="EMBL" id="SNSC02000018">
    <property type="protein sequence ID" value="TID16537.1"/>
    <property type="molecule type" value="Genomic_DNA"/>
</dbReference>
<dbReference type="InterPro" id="IPR003347">
    <property type="entry name" value="JmjC_dom"/>
</dbReference>
<proteinExistence type="predicted"/>
<dbReference type="FunFam" id="2.60.120.650:FF:000046">
    <property type="entry name" value="JmjC domain-containing protein D"/>
    <property type="match status" value="1"/>
</dbReference>
<organism evidence="2 3">
    <name type="scientific">Venturia nashicola</name>
    <dbReference type="NCBI Taxonomy" id="86259"/>
    <lineage>
        <taxon>Eukaryota</taxon>
        <taxon>Fungi</taxon>
        <taxon>Dikarya</taxon>
        <taxon>Ascomycota</taxon>
        <taxon>Pezizomycotina</taxon>
        <taxon>Dothideomycetes</taxon>
        <taxon>Pleosporomycetidae</taxon>
        <taxon>Venturiales</taxon>
        <taxon>Venturiaceae</taxon>
        <taxon>Venturia</taxon>
    </lineage>
</organism>
<dbReference type="AlphaFoldDB" id="A0A4Z1P7M4"/>
<dbReference type="InterPro" id="IPR041667">
    <property type="entry name" value="Cupin_8"/>
</dbReference>
<dbReference type="PANTHER" id="PTHR12461">
    <property type="entry name" value="HYPOXIA-INDUCIBLE FACTOR 1 ALPHA INHIBITOR-RELATED"/>
    <property type="match status" value="1"/>
</dbReference>
<dbReference type="SUPFAM" id="SSF51197">
    <property type="entry name" value="Clavaminate synthase-like"/>
    <property type="match status" value="1"/>
</dbReference>
<dbReference type="PROSITE" id="PS51184">
    <property type="entry name" value="JMJC"/>
    <property type="match status" value="1"/>
</dbReference>
<evidence type="ECO:0000313" key="3">
    <source>
        <dbReference type="Proteomes" id="UP000298493"/>
    </source>
</evidence>
<comment type="caution">
    <text evidence="2">The sequence shown here is derived from an EMBL/GenBank/DDBJ whole genome shotgun (WGS) entry which is preliminary data.</text>
</comment>
<sequence length="478" mass="54454">MASRYHLPRQAAHTLFKSPSQLIASVQAQLRQELAIPYDSSDTIHETGSEALSILQTRPQEAFELATKHLNVFPFYKVSECWRRFYTEASLWKAATLEFTEDGDPEGKFVEILDMAVIIAGAPKREKTIHHILSWMATNDYVRVRMMAQTQPATEYQAKRRKVSQEMNPYADIPNNFPTLPAPKRKLNYPIPRFLCMSFAAFQMKLNDDHDRNQKQGSLPFIITQAITEWPALADPSRSWKDPHYWLLNTIGGRRLVPVEVGRAYTDDDWSQKIIPLRDFFKDYLLPPSSIPSSSSGEESGIGYLAQHDLFTQIPGIKSDIRTPDYCYSTPPTPEGPNAPSPPKVEDQIDDVKTNIWLGPAGTISPLHTDPHHNILTQVFGYKYVRLYAPSEGVYPKPKPEKEGDVDMSNTSQVDVGLWINGESCETEVIEDEFPHFKDAKYVEEILAPGEALYIPRGWWHYIESLSVSCSVSFWWDD</sequence>
<evidence type="ECO:0000259" key="1">
    <source>
        <dbReference type="PROSITE" id="PS51184"/>
    </source>
</evidence>